<keyword evidence="5 7" id="KW-1133">Transmembrane helix</keyword>
<dbReference type="RefSeq" id="WP_091632212.1">
    <property type="nucleotide sequence ID" value="NZ_FNYW01000002.1"/>
</dbReference>
<accession>A0A1H6R9D2</accession>
<dbReference type="InterPro" id="IPR023090">
    <property type="entry name" value="UPF0702_alpha/beta_dom_sf"/>
</dbReference>
<dbReference type="STRING" id="1130080.SAMN04488113_10252"/>
<feature type="domain" description="YetF C-terminal" evidence="8">
    <location>
        <begin position="87"/>
        <end position="158"/>
    </location>
</feature>
<dbReference type="GO" id="GO:0005886">
    <property type="term" value="C:plasma membrane"/>
    <property type="evidence" value="ECO:0007669"/>
    <property type="project" value="UniProtKB-SubCell"/>
</dbReference>
<feature type="transmembrane region" description="Helical" evidence="7">
    <location>
        <begin position="41"/>
        <end position="58"/>
    </location>
</feature>
<keyword evidence="4 7" id="KW-0812">Transmembrane</keyword>
<feature type="transmembrane region" description="Helical" evidence="7">
    <location>
        <begin position="12"/>
        <end position="29"/>
    </location>
</feature>
<dbReference type="EMBL" id="FNYW01000002">
    <property type="protein sequence ID" value="SEI52429.1"/>
    <property type="molecule type" value="Genomic_DNA"/>
</dbReference>
<proteinExistence type="inferred from homology"/>
<evidence type="ECO:0000259" key="8">
    <source>
        <dbReference type="Pfam" id="PF04239"/>
    </source>
</evidence>
<evidence type="ECO:0000313" key="10">
    <source>
        <dbReference type="EMBL" id="SEI52429.1"/>
    </source>
</evidence>
<reference evidence="11" key="1">
    <citation type="submission" date="2016-10" db="EMBL/GenBank/DDBJ databases">
        <authorList>
            <person name="Varghese N."/>
            <person name="Submissions S."/>
        </authorList>
    </citation>
    <scope>NUCLEOTIDE SEQUENCE [LARGE SCALE GENOMIC DNA]</scope>
    <source>
        <strain evidence="11">DSM 25751</strain>
    </source>
</reference>
<dbReference type="PANTHER" id="PTHR34582">
    <property type="entry name" value="UPF0702 TRANSMEMBRANE PROTEIN YCAP"/>
    <property type="match status" value="1"/>
</dbReference>
<evidence type="ECO:0000256" key="1">
    <source>
        <dbReference type="ARBA" id="ARBA00004651"/>
    </source>
</evidence>
<gene>
    <name evidence="10" type="ORF">SAMN04488113_10252</name>
</gene>
<comment type="similarity">
    <text evidence="2">Belongs to the UPF0702 family.</text>
</comment>
<keyword evidence="3" id="KW-1003">Cell membrane</keyword>
<evidence type="ECO:0000256" key="2">
    <source>
        <dbReference type="ARBA" id="ARBA00006448"/>
    </source>
</evidence>
<feature type="domain" description="YetF-like N-terminal transmembrane" evidence="9">
    <location>
        <begin position="17"/>
        <end position="76"/>
    </location>
</feature>
<dbReference type="Pfam" id="PF20730">
    <property type="entry name" value="YetF_N"/>
    <property type="match status" value="1"/>
</dbReference>
<evidence type="ECO:0000256" key="7">
    <source>
        <dbReference type="SAM" id="Phobius"/>
    </source>
</evidence>
<evidence type="ECO:0000256" key="5">
    <source>
        <dbReference type="ARBA" id="ARBA00022989"/>
    </source>
</evidence>
<feature type="transmembrane region" description="Helical" evidence="7">
    <location>
        <begin position="64"/>
        <end position="86"/>
    </location>
</feature>
<evidence type="ECO:0000256" key="3">
    <source>
        <dbReference type="ARBA" id="ARBA00022475"/>
    </source>
</evidence>
<name>A0A1H6R9D2_9LACT</name>
<dbReference type="Pfam" id="PF04239">
    <property type="entry name" value="DUF421"/>
    <property type="match status" value="1"/>
</dbReference>
<dbReference type="PANTHER" id="PTHR34582:SF6">
    <property type="entry name" value="UPF0702 TRANSMEMBRANE PROTEIN YCAP"/>
    <property type="match status" value="1"/>
</dbReference>
<dbReference type="Gene3D" id="3.30.240.20">
    <property type="entry name" value="bsu07140 like domains"/>
    <property type="match status" value="1"/>
</dbReference>
<dbReference type="Proteomes" id="UP000198564">
    <property type="component" value="Unassembled WGS sequence"/>
</dbReference>
<protein>
    <recommendedName>
        <fullName evidence="12">DUF421 domain-containing protein</fullName>
    </recommendedName>
</protein>
<evidence type="ECO:0000256" key="6">
    <source>
        <dbReference type="ARBA" id="ARBA00023136"/>
    </source>
</evidence>
<keyword evidence="11" id="KW-1185">Reference proteome</keyword>
<dbReference type="OrthoDB" id="9793799at2"/>
<organism evidence="10 11">
    <name type="scientific">Alkalibacterium gilvum</name>
    <dbReference type="NCBI Taxonomy" id="1130080"/>
    <lineage>
        <taxon>Bacteria</taxon>
        <taxon>Bacillati</taxon>
        <taxon>Bacillota</taxon>
        <taxon>Bacilli</taxon>
        <taxon>Lactobacillales</taxon>
        <taxon>Carnobacteriaceae</taxon>
        <taxon>Alkalibacterium</taxon>
    </lineage>
</organism>
<evidence type="ECO:0008006" key="12">
    <source>
        <dbReference type="Google" id="ProtNLM"/>
    </source>
</evidence>
<comment type="subcellular location">
    <subcellularLocation>
        <location evidence="1">Cell membrane</location>
        <topology evidence="1">Multi-pass membrane protein</topology>
    </subcellularLocation>
</comment>
<evidence type="ECO:0000256" key="4">
    <source>
        <dbReference type="ARBA" id="ARBA00022692"/>
    </source>
</evidence>
<keyword evidence="6 7" id="KW-0472">Membrane</keyword>
<evidence type="ECO:0000313" key="11">
    <source>
        <dbReference type="Proteomes" id="UP000198564"/>
    </source>
</evidence>
<dbReference type="InterPro" id="IPR048454">
    <property type="entry name" value="YetF_N"/>
</dbReference>
<dbReference type="InterPro" id="IPR007353">
    <property type="entry name" value="DUF421"/>
</dbReference>
<sequence>MQIISPVDAVKVMAITILSYVAIVIILRASGKRTLSKMNAFDFIVTIALGSVLATTIVNYKSSFWNGILTFTMLVVCQHVATWLSVRFDAVSQLLKSEPALLYYDNTFQKKTMKKERVDKNELKQAIRKAGYISFQGVSAIILEADGSLTVMSDREKRNLKKSDFVFIDE</sequence>
<evidence type="ECO:0000259" key="9">
    <source>
        <dbReference type="Pfam" id="PF20730"/>
    </source>
</evidence>
<dbReference type="AlphaFoldDB" id="A0A1H6R9D2"/>